<dbReference type="PANTHER" id="PTHR47484">
    <property type="entry name" value="COMPLEX 1 PROTEIN CONTAINING PROTEIN, EXPRESSED"/>
    <property type="match status" value="1"/>
</dbReference>
<dbReference type="OrthoDB" id="74240at2759"/>
<accession>A0A830HP92</accession>
<dbReference type="CDD" id="cd20267">
    <property type="entry name" value="Complex1_LYR_LYRM7"/>
    <property type="match status" value="1"/>
</dbReference>
<protein>
    <recommendedName>
        <fullName evidence="1">Complex 1 LYR protein domain-containing protein</fullName>
    </recommendedName>
</protein>
<reference evidence="2" key="1">
    <citation type="submission" date="2020-10" db="EMBL/GenBank/DDBJ databases">
        <title>Unveiling of a novel bifunctional photoreceptor, Dualchrome1, isolated from a cosmopolitan green alga.</title>
        <authorList>
            <person name="Suzuki S."/>
            <person name="Kawachi M."/>
        </authorList>
    </citation>
    <scope>NUCLEOTIDE SEQUENCE</scope>
    <source>
        <strain evidence="2">NIES 2893</strain>
    </source>
</reference>
<organism evidence="2 3">
    <name type="scientific">Pycnococcus provasolii</name>
    <dbReference type="NCBI Taxonomy" id="41880"/>
    <lineage>
        <taxon>Eukaryota</taxon>
        <taxon>Viridiplantae</taxon>
        <taxon>Chlorophyta</taxon>
        <taxon>Pseudoscourfieldiophyceae</taxon>
        <taxon>Pseudoscourfieldiales</taxon>
        <taxon>Pycnococcaceae</taxon>
        <taxon>Pycnococcus</taxon>
    </lineage>
</organism>
<comment type="caution">
    <text evidence="2">The sequence shown here is derived from an EMBL/GenBank/DDBJ whole genome shotgun (WGS) entry which is preliminary data.</text>
</comment>
<dbReference type="EMBL" id="BNJQ01000014">
    <property type="protein sequence ID" value="GHP06837.1"/>
    <property type="molecule type" value="Genomic_DNA"/>
</dbReference>
<evidence type="ECO:0000313" key="2">
    <source>
        <dbReference type="EMBL" id="GHP06837.1"/>
    </source>
</evidence>
<evidence type="ECO:0000313" key="3">
    <source>
        <dbReference type="Proteomes" id="UP000660262"/>
    </source>
</evidence>
<name>A0A830HP92_9CHLO</name>
<dbReference type="Proteomes" id="UP000660262">
    <property type="component" value="Unassembled WGS sequence"/>
</dbReference>
<dbReference type="InterPro" id="IPR045298">
    <property type="entry name" value="Complex1_LYR_LYRM7"/>
</dbReference>
<dbReference type="GO" id="GO:0005739">
    <property type="term" value="C:mitochondrion"/>
    <property type="evidence" value="ECO:0007669"/>
    <property type="project" value="GOC"/>
</dbReference>
<gene>
    <name evidence="2" type="ORF">PPROV_000558100</name>
</gene>
<keyword evidence="3" id="KW-1185">Reference proteome</keyword>
<dbReference type="AlphaFoldDB" id="A0A830HP92"/>
<dbReference type="Pfam" id="PF05347">
    <property type="entry name" value="Complex1_LYR"/>
    <property type="match status" value="1"/>
</dbReference>
<dbReference type="InterPro" id="IPR008011">
    <property type="entry name" value="Complex1_LYR_dom"/>
</dbReference>
<dbReference type="GO" id="GO:0034551">
    <property type="term" value="P:mitochondrial respiratory chain complex III assembly"/>
    <property type="evidence" value="ECO:0007669"/>
    <property type="project" value="InterPro"/>
</dbReference>
<sequence>MTSMTTTSMMTMSSCSWQCLHMHMHTRLPFFVSRAFLVPGGYLKTSRFSSSSSSSEDSITFDASDDIVEETIEKSLRKPTKEEQDANRPAALLTTRREAIHLYRFVWRCSRLFVHTKEDTGEVWRDVLRKSAREEFEAARHETDPEIVTRLLVAGRDYCEQAVRQFMEKRDAIQRDEDNKKDKV</sequence>
<evidence type="ECO:0000259" key="1">
    <source>
        <dbReference type="Pfam" id="PF05347"/>
    </source>
</evidence>
<proteinExistence type="predicted"/>
<feature type="domain" description="Complex 1 LYR protein" evidence="1">
    <location>
        <begin position="97"/>
        <end position="160"/>
    </location>
</feature>
<dbReference type="PANTHER" id="PTHR47484:SF1">
    <property type="entry name" value="COMPLEX 1 PROTEIN CONTAINING PROTEIN, EXPRESSED"/>
    <property type="match status" value="1"/>
</dbReference>